<proteinExistence type="predicted"/>
<dbReference type="GO" id="GO:0016787">
    <property type="term" value="F:hydrolase activity"/>
    <property type="evidence" value="ECO:0007669"/>
    <property type="project" value="UniProtKB-KW"/>
</dbReference>
<reference evidence="3" key="1">
    <citation type="journal article" date="2019" name="Int. J. Syst. Evol. Microbiol.">
        <title>The Global Catalogue of Microorganisms (GCM) 10K type strain sequencing project: providing services to taxonomists for standard genome sequencing and annotation.</title>
        <authorList>
            <consortium name="The Broad Institute Genomics Platform"/>
            <consortium name="The Broad Institute Genome Sequencing Center for Infectious Disease"/>
            <person name="Wu L."/>
            <person name="Ma J."/>
        </authorList>
    </citation>
    <scope>NUCLEOTIDE SEQUENCE [LARGE SCALE GENOMIC DNA]</scope>
    <source>
        <strain evidence="3">KCTC 22228</strain>
    </source>
</reference>
<keyword evidence="2" id="KW-0378">Hydrolase</keyword>
<feature type="domain" description="AB hydrolase-1" evidence="1">
    <location>
        <begin position="40"/>
        <end position="145"/>
    </location>
</feature>
<dbReference type="PANTHER" id="PTHR43798">
    <property type="entry name" value="MONOACYLGLYCEROL LIPASE"/>
    <property type="match status" value="1"/>
</dbReference>
<dbReference type="RefSeq" id="WP_189470944.1">
    <property type="nucleotide sequence ID" value="NZ_BMXS01000018.1"/>
</dbReference>
<dbReference type="InterPro" id="IPR029058">
    <property type="entry name" value="AB_hydrolase_fold"/>
</dbReference>
<protein>
    <submittedName>
        <fullName evidence="2">Epoxide hydrolase</fullName>
    </submittedName>
</protein>
<keyword evidence="3" id="KW-1185">Reference proteome</keyword>
<gene>
    <name evidence="2" type="ORF">GCM10007160_31990</name>
</gene>
<comment type="caution">
    <text evidence="2">The sequence shown here is derived from an EMBL/GenBank/DDBJ whole genome shotgun (WGS) entry which is preliminary data.</text>
</comment>
<dbReference type="InterPro" id="IPR000073">
    <property type="entry name" value="AB_hydrolase_1"/>
</dbReference>
<dbReference type="InterPro" id="IPR050266">
    <property type="entry name" value="AB_hydrolase_sf"/>
</dbReference>
<accession>A0ABQ2Z539</accession>
<dbReference type="Gene3D" id="3.40.50.1820">
    <property type="entry name" value="alpha/beta hydrolase"/>
    <property type="match status" value="1"/>
</dbReference>
<dbReference type="PANTHER" id="PTHR43798:SF33">
    <property type="entry name" value="HYDROLASE, PUTATIVE (AFU_ORTHOLOGUE AFUA_2G14860)-RELATED"/>
    <property type="match status" value="1"/>
</dbReference>
<evidence type="ECO:0000313" key="2">
    <source>
        <dbReference type="EMBL" id="GGY01652.1"/>
    </source>
</evidence>
<dbReference type="Proteomes" id="UP000653056">
    <property type="component" value="Unassembled WGS sequence"/>
</dbReference>
<evidence type="ECO:0000313" key="3">
    <source>
        <dbReference type="Proteomes" id="UP000653056"/>
    </source>
</evidence>
<evidence type="ECO:0000259" key="1">
    <source>
        <dbReference type="Pfam" id="PF00561"/>
    </source>
</evidence>
<organism evidence="2 3">
    <name type="scientific">Litchfieldella qijiaojingensis</name>
    <dbReference type="NCBI Taxonomy" id="980347"/>
    <lineage>
        <taxon>Bacteria</taxon>
        <taxon>Pseudomonadati</taxon>
        <taxon>Pseudomonadota</taxon>
        <taxon>Gammaproteobacteria</taxon>
        <taxon>Oceanospirillales</taxon>
        <taxon>Halomonadaceae</taxon>
        <taxon>Litchfieldella</taxon>
    </lineage>
</organism>
<sequence length="319" mass="35578">MPISNSAALLSPRLQEWLSAGAEYNYQGHRLYYRVQGSGPALLLLHGYPTASWGWHKIWTDLIRQWTVVTIDLLGSGFSDKPPTGPYDVASLADQCEGVLRYLGMTEVDVLAHAYGVTTAQELLARHLEHGDRRELHLRSASFINGGLFPEGMHPTPMQRLLIGPLGPTIVALAPQPYTIFRRKLGRNFGPAHQPTETEMEELWQLLRYKEGHQVTPRVLQYLRERWQRRERWVGALQHAELPLQLINGSADPVAGADMPGLWRRHVPAGWLHELGPAIGHYPPLEAPRETLAAYCEFRRLGAASVSETLPGSNASSAG</sequence>
<dbReference type="Pfam" id="PF00561">
    <property type="entry name" value="Abhydrolase_1"/>
    <property type="match status" value="1"/>
</dbReference>
<dbReference type="SUPFAM" id="SSF53474">
    <property type="entry name" value="alpha/beta-Hydrolases"/>
    <property type="match status" value="1"/>
</dbReference>
<name>A0ABQ2Z539_9GAMM</name>
<dbReference type="EMBL" id="BMXS01000018">
    <property type="protein sequence ID" value="GGY01652.1"/>
    <property type="molecule type" value="Genomic_DNA"/>
</dbReference>